<dbReference type="EMBL" id="JADKPO010000022">
    <property type="protein sequence ID" value="MBF4769205.1"/>
    <property type="molecule type" value="Genomic_DNA"/>
</dbReference>
<sequence length="171" mass="17834">MATPKFDLKRVIDAGVGVTDLAVETVRDYAAEAQKRVAAAQKSVVDFDPKATYSAIEKRVVSLPTVGLSTATDAYGDLVKRGQTLVGRIRRQSSTQEAVAAAETTVAKARTTRTQAAVANKTAAKKTAAKKTVAKKRAVAKSSAKATRTSAKKTVSAGSRALVDAAQKVGD</sequence>
<dbReference type="Proteomes" id="UP000660668">
    <property type="component" value="Unassembled WGS sequence"/>
</dbReference>
<evidence type="ECO:0008006" key="4">
    <source>
        <dbReference type="Google" id="ProtNLM"/>
    </source>
</evidence>
<keyword evidence="3" id="KW-1185">Reference proteome</keyword>
<comment type="caution">
    <text evidence="2">The sequence shown here is derived from an EMBL/GenBank/DDBJ whole genome shotgun (WGS) entry which is preliminary data.</text>
</comment>
<feature type="compositionally biased region" description="Basic residues" evidence="1">
    <location>
        <begin position="128"/>
        <end position="139"/>
    </location>
</feature>
<proteinExistence type="predicted"/>
<evidence type="ECO:0000313" key="3">
    <source>
        <dbReference type="Proteomes" id="UP000660668"/>
    </source>
</evidence>
<evidence type="ECO:0000256" key="1">
    <source>
        <dbReference type="SAM" id="MobiDB-lite"/>
    </source>
</evidence>
<dbReference type="RefSeq" id="WP_194697354.1">
    <property type="nucleotide sequence ID" value="NZ_JADKPO010000022.1"/>
</dbReference>
<organism evidence="2 3">
    <name type="scientific">Nocardioides agariphilus</name>
    <dbReference type="NCBI Taxonomy" id="433664"/>
    <lineage>
        <taxon>Bacteria</taxon>
        <taxon>Bacillati</taxon>
        <taxon>Actinomycetota</taxon>
        <taxon>Actinomycetes</taxon>
        <taxon>Propionibacteriales</taxon>
        <taxon>Nocardioidaceae</taxon>
        <taxon>Nocardioides</taxon>
    </lineage>
</organism>
<evidence type="ECO:0000313" key="2">
    <source>
        <dbReference type="EMBL" id="MBF4769205.1"/>
    </source>
</evidence>
<accession>A0A930VQU8</accession>
<feature type="compositionally biased region" description="Low complexity" evidence="1">
    <location>
        <begin position="140"/>
        <end position="157"/>
    </location>
</feature>
<gene>
    <name evidence="2" type="ORF">ISU10_15670</name>
</gene>
<name>A0A930VQU8_9ACTN</name>
<reference evidence="2" key="1">
    <citation type="submission" date="2020-11" db="EMBL/GenBank/DDBJ databases">
        <title>Nocardioides cynanchi sp. nov., isolated from soil of rhizosphere of Cynanchum wilfordii.</title>
        <authorList>
            <person name="Lee J.-S."/>
            <person name="Suh M.K."/>
            <person name="Kim J.-S."/>
        </authorList>
    </citation>
    <scope>NUCLEOTIDE SEQUENCE</scope>
    <source>
        <strain evidence="2">KCTC 19276</strain>
    </source>
</reference>
<feature type="region of interest" description="Disordered" evidence="1">
    <location>
        <begin position="128"/>
        <end position="171"/>
    </location>
</feature>
<protein>
    <recommendedName>
        <fullName evidence="4">Phasin domain-containing protein</fullName>
    </recommendedName>
</protein>
<dbReference type="AlphaFoldDB" id="A0A930VQU8"/>